<organism evidence="2 3">
    <name type="scientific">Nephila pilipes</name>
    <name type="common">Giant wood spider</name>
    <name type="synonym">Nephila maculata</name>
    <dbReference type="NCBI Taxonomy" id="299642"/>
    <lineage>
        <taxon>Eukaryota</taxon>
        <taxon>Metazoa</taxon>
        <taxon>Ecdysozoa</taxon>
        <taxon>Arthropoda</taxon>
        <taxon>Chelicerata</taxon>
        <taxon>Arachnida</taxon>
        <taxon>Araneae</taxon>
        <taxon>Araneomorphae</taxon>
        <taxon>Entelegynae</taxon>
        <taxon>Araneoidea</taxon>
        <taxon>Nephilidae</taxon>
        <taxon>Nephila</taxon>
    </lineage>
</organism>
<protein>
    <submittedName>
        <fullName evidence="2">Uncharacterized protein</fullName>
    </submittedName>
</protein>
<dbReference type="EMBL" id="BMAW01057424">
    <property type="protein sequence ID" value="GFT10861.1"/>
    <property type="molecule type" value="Genomic_DNA"/>
</dbReference>
<evidence type="ECO:0000313" key="3">
    <source>
        <dbReference type="Proteomes" id="UP000887013"/>
    </source>
</evidence>
<proteinExistence type="predicted"/>
<reference evidence="2" key="1">
    <citation type="submission" date="2020-08" db="EMBL/GenBank/DDBJ databases">
        <title>Multicomponent nature underlies the extraordinary mechanical properties of spider dragline silk.</title>
        <authorList>
            <person name="Kono N."/>
            <person name="Nakamura H."/>
            <person name="Mori M."/>
            <person name="Yoshida Y."/>
            <person name="Ohtoshi R."/>
            <person name="Malay A.D."/>
            <person name="Moran D.A.P."/>
            <person name="Tomita M."/>
            <person name="Numata K."/>
            <person name="Arakawa K."/>
        </authorList>
    </citation>
    <scope>NUCLEOTIDE SEQUENCE</scope>
</reference>
<comment type="caution">
    <text evidence="2">The sequence shown here is derived from an EMBL/GenBank/DDBJ whole genome shotgun (WGS) entry which is preliminary data.</text>
</comment>
<dbReference type="Proteomes" id="UP000887013">
    <property type="component" value="Unassembled WGS sequence"/>
</dbReference>
<accession>A0A8X6NFR0</accession>
<keyword evidence="3" id="KW-1185">Reference proteome</keyword>
<name>A0A8X6NFR0_NEPPI</name>
<dbReference type="AlphaFoldDB" id="A0A8X6NFR0"/>
<keyword evidence="1" id="KW-1133">Transmembrane helix</keyword>
<keyword evidence="1" id="KW-0812">Transmembrane</keyword>
<sequence length="154" mass="16816">MHPVLFLQDLVSPTGGPLGKRDRATQMRPVAGGTLAPGLAGIGSTDVPRTGPHLELHYESFRLSPLSPSGRSFAFILCIMPPSLLSSPLDAPIFSKERILGQAVFNFFPVLFILLSNVFVAARIHFSDCKRALIRFRVLIFIPVLSGFALIMGW</sequence>
<evidence type="ECO:0000313" key="2">
    <source>
        <dbReference type="EMBL" id="GFT10861.1"/>
    </source>
</evidence>
<feature type="transmembrane region" description="Helical" evidence="1">
    <location>
        <begin position="134"/>
        <end position="153"/>
    </location>
</feature>
<keyword evidence="1" id="KW-0472">Membrane</keyword>
<feature type="transmembrane region" description="Helical" evidence="1">
    <location>
        <begin position="99"/>
        <end position="122"/>
    </location>
</feature>
<evidence type="ECO:0000256" key="1">
    <source>
        <dbReference type="SAM" id="Phobius"/>
    </source>
</evidence>
<gene>
    <name evidence="2" type="ORF">NPIL_450551</name>
</gene>